<dbReference type="EMBL" id="CM000361">
    <property type="protein sequence ID" value="EDX05291.1"/>
    <property type="molecule type" value="Genomic_DNA"/>
</dbReference>
<dbReference type="Proteomes" id="UP000000304">
    <property type="component" value="Chromosome 2L"/>
</dbReference>
<keyword evidence="2" id="KW-1185">Reference proteome</keyword>
<protein>
    <submittedName>
        <fullName evidence="1">GD21882</fullName>
    </submittedName>
</protein>
<dbReference type="HOGENOM" id="CLU_1867246_0_0_1"/>
<dbReference type="PhylomeDB" id="B4Q7V8"/>
<name>B4Q7V8_DROSI</name>
<evidence type="ECO:0000313" key="1">
    <source>
        <dbReference type="EMBL" id="EDX05291.1"/>
    </source>
</evidence>
<accession>B4Q7V8</accession>
<dbReference type="AlphaFoldDB" id="B4Q7V8"/>
<reference evidence="1 2" key="1">
    <citation type="journal article" date="2007" name="Nature">
        <title>Evolution of genes and genomes on the Drosophila phylogeny.</title>
        <authorList>
            <consortium name="Drosophila 12 Genomes Consortium"/>
            <person name="Clark A.G."/>
            <person name="Eisen M.B."/>
            <person name="Smith D.R."/>
            <person name="Bergman C.M."/>
            <person name="Oliver B."/>
            <person name="Markow T.A."/>
            <person name="Kaufman T.C."/>
            <person name="Kellis M."/>
            <person name="Gelbart W."/>
            <person name="Iyer V.N."/>
            <person name="Pollard D.A."/>
            <person name="Sackton T.B."/>
            <person name="Larracuente A.M."/>
            <person name="Singh N.D."/>
            <person name="Abad J.P."/>
            <person name="Abt D.N."/>
            <person name="Adryan B."/>
            <person name="Aguade M."/>
            <person name="Akashi H."/>
            <person name="Anderson W.W."/>
            <person name="Aquadro C.F."/>
            <person name="Ardell D.H."/>
            <person name="Arguello R."/>
            <person name="Artieri C.G."/>
            <person name="Barbash D.A."/>
            <person name="Barker D."/>
            <person name="Barsanti P."/>
            <person name="Batterham P."/>
            <person name="Batzoglou S."/>
            <person name="Begun D."/>
            <person name="Bhutkar A."/>
            <person name="Blanco E."/>
            <person name="Bosak S.A."/>
            <person name="Bradley R.K."/>
            <person name="Brand A.D."/>
            <person name="Brent M.R."/>
            <person name="Brooks A.N."/>
            <person name="Brown R.H."/>
            <person name="Butlin R.K."/>
            <person name="Caggese C."/>
            <person name="Calvi B.R."/>
            <person name="Bernardo de Carvalho A."/>
            <person name="Caspi A."/>
            <person name="Castrezana S."/>
            <person name="Celniker S.E."/>
            <person name="Chang J.L."/>
            <person name="Chapple C."/>
            <person name="Chatterji S."/>
            <person name="Chinwalla A."/>
            <person name="Civetta A."/>
            <person name="Clifton S.W."/>
            <person name="Comeron J.M."/>
            <person name="Costello J.C."/>
            <person name="Coyne J.A."/>
            <person name="Daub J."/>
            <person name="David R.G."/>
            <person name="Delcher A.L."/>
            <person name="Delehaunty K."/>
            <person name="Do C.B."/>
            <person name="Ebling H."/>
            <person name="Edwards K."/>
            <person name="Eickbush T."/>
            <person name="Evans J.D."/>
            <person name="Filipski A."/>
            <person name="Findeiss S."/>
            <person name="Freyhult E."/>
            <person name="Fulton L."/>
            <person name="Fulton R."/>
            <person name="Garcia A.C."/>
            <person name="Gardiner A."/>
            <person name="Garfield D.A."/>
            <person name="Garvin B.E."/>
            <person name="Gibson G."/>
            <person name="Gilbert D."/>
            <person name="Gnerre S."/>
            <person name="Godfrey J."/>
            <person name="Good R."/>
            <person name="Gotea V."/>
            <person name="Gravely B."/>
            <person name="Greenberg A.J."/>
            <person name="Griffiths-Jones S."/>
            <person name="Gross S."/>
            <person name="Guigo R."/>
            <person name="Gustafson E.A."/>
            <person name="Haerty W."/>
            <person name="Hahn M.W."/>
            <person name="Halligan D.L."/>
            <person name="Halpern A.L."/>
            <person name="Halter G.M."/>
            <person name="Han M.V."/>
            <person name="Heger A."/>
            <person name="Hillier L."/>
            <person name="Hinrichs A.S."/>
            <person name="Holmes I."/>
            <person name="Hoskins R.A."/>
            <person name="Hubisz M.J."/>
            <person name="Hultmark D."/>
            <person name="Huntley M.A."/>
            <person name="Jaffe D.B."/>
            <person name="Jagadeeshan S."/>
            <person name="Jeck W.R."/>
            <person name="Johnson J."/>
            <person name="Jones C.D."/>
            <person name="Jordan W.C."/>
            <person name="Karpen G.H."/>
            <person name="Kataoka E."/>
            <person name="Keightley P.D."/>
            <person name="Kheradpour P."/>
            <person name="Kirkness E.F."/>
            <person name="Koerich L.B."/>
            <person name="Kristiansen K."/>
            <person name="Kudrna D."/>
            <person name="Kulathinal R.J."/>
            <person name="Kumar S."/>
            <person name="Kwok R."/>
            <person name="Lander E."/>
            <person name="Langley C.H."/>
            <person name="Lapoint R."/>
            <person name="Lazzaro B.P."/>
            <person name="Lee S.J."/>
            <person name="Levesque L."/>
            <person name="Li R."/>
            <person name="Lin C.F."/>
            <person name="Lin M.F."/>
            <person name="Lindblad-Toh K."/>
            <person name="Llopart A."/>
            <person name="Long M."/>
            <person name="Low L."/>
            <person name="Lozovsky E."/>
            <person name="Lu J."/>
            <person name="Luo M."/>
            <person name="Machado C.A."/>
            <person name="Makalowski W."/>
            <person name="Marzo M."/>
            <person name="Matsuda M."/>
            <person name="Matzkin L."/>
            <person name="McAllister B."/>
            <person name="McBride C.S."/>
            <person name="McKernan B."/>
            <person name="McKernan K."/>
            <person name="Mendez-Lago M."/>
            <person name="Minx P."/>
            <person name="Mollenhauer M.U."/>
            <person name="Montooth K."/>
            <person name="Mount S.M."/>
            <person name="Mu X."/>
            <person name="Myers E."/>
            <person name="Negre B."/>
            <person name="Newfeld S."/>
            <person name="Nielsen R."/>
            <person name="Noor M.A."/>
            <person name="O'Grady P."/>
            <person name="Pachter L."/>
            <person name="Papaceit M."/>
            <person name="Parisi M.J."/>
            <person name="Parisi M."/>
            <person name="Parts L."/>
            <person name="Pedersen J.S."/>
            <person name="Pesole G."/>
            <person name="Phillippy A.M."/>
            <person name="Ponting C.P."/>
            <person name="Pop M."/>
            <person name="Porcelli D."/>
            <person name="Powell J.R."/>
            <person name="Prohaska S."/>
            <person name="Pruitt K."/>
            <person name="Puig M."/>
            <person name="Quesneville H."/>
            <person name="Ram K.R."/>
            <person name="Rand D."/>
            <person name="Rasmussen M.D."/>
            <person name="Reed L.K."/>
            <person name="Reenan R."/>
            <person name="Reily A."/>
            <person name="Remington K.A."/>
            <person name="Rieger T.T."/>
            <person name="Ritchie M.G."/>
            <person name="Robin C."/>
            <person name="Rogers Y.H."/>
            <person name="Rohde C."/>
            <person name="Rozas J."/>
            <person name="Rubenfield M.J."/>
            <person name="Ruiz A."/>
            <person name="Russo S."/>
            <person name="Salzberg S.L."/>
            <person name="Sanchez-Gracia A."/>
            <person name="Saranga D.J."/>
            <person name="Sato H."/>
            <person name="Schaeffer S.W."/>
            <person name="Schatz M.C."/>
            <person name="Schlenke T."/>
            <person name="Schwartz R."/>
            <person name="Segarra C."/>
            <person name="Singh R.S."/>
            <person name="Sirot L."/>
            <person name="Sirota M."/>
            <person name="Sisneros N.B."/>
            <person name="Smith C.D."/>
            <person name="Smith T.F."/>
            <person name="Spieth J."/>
            <person name="Stage D.E."/>
            <person name="Stark A."/>
            <person name="Stephan W."/>
            <person name="Strausberg R.L."/>
            <person name="Strempel S."/>
            <person name="Sturgill D."/>
            <person name="Sutton G."/>
            <person name="Sutton G.G."/>
            <person name="Tao W."/>
            <person name="Teichmann S."/>
            <person name="Tobari Y.N."/>
            <person name="Tomimura Y."/>
            <person name="Tsolas J.M."/>
            <person name="Valente V.L."/>
            <person name="Venter E."/>
            <person name="Venter J.C."/>
            <person name="Vicario S."/>
            <person name="Vieira F.G."/>
            <person name="Vilella A.J."/>
            <person name="Villasante A."/>
            <person name="Walenz B."/>
            <person name="Wang J."/>
            <person name="Wasserman M."/>
            <person name="Watts T."/>
            <person name="Wilson D."/>
            <person name="Wilson R.K."/>
            <person name="Wing R.A."/>
            <person name="Wolfner M.F."/>
            <person name="Wong A."/>
            <person name="Wong G.K."/>
            <person name="Wu C.I."/>
            <person name="Wu G."/>
            <person name="Yamamoto D."/>
            <person name="Yang H.P."/>
            <person name="Yang S.P."/>
            <person name="Yorke J.A."/>
            <person name="Yoshida K."/>
            <person name="Zdobnov E."/>
            <person name="Zhang P."/>
            <person name="Zhang Y."/>
            <person name="Zimin A.V."/>
            <person name="Baldwin J."/>
            <person name="Abdouelleil A."/>
            <person name="Abdulkadir J."/>
            <person name="Abebe A."/>
            <person name="Abera B."/>
            <person name="Abreu J."/>
            <person name="Acer S.C."/>
            <person name="Aftuck L."/>
            <person name="Alexander A."/>
            <person name="An P."/>
            <person name="Anderson E."/>
            <person name="Anderson S."/>
            <person name="Arachi H."/>
            <person name="Azer M."/>
            <person name="Bachantsang P."/>
            <person name="Barry A."/>
            <person name="Bayul T."/>
            <person name="Berlin A."/>
            <person name="Bessette D."/>
            <person name="Bloom T."/>
            <person name="Blye J."/>
            <person name="Boguslavskiy L."/>
            <person name="Bonnet C."/>
            <person name="Boukhgalter B."/>
            <person name="Bourzgui I."/>
            <person name="Brown A."/>
            <person name="Cahill P."/>
            <person name="Channer S."/>
            <person name="Cheshatsang Y."/>
            <person name="Chuda L."/>
            <person name="Citroen M."/>
            <person name="Collymore A."/>
            <person name="Cooke P."/>
            <person name="Costello M."/>
            <person name="D'Aco K."/>
            <person name="Daza R."/>
            <person name="De Haan G."/>
            <person name="DeGray S."/>
            <person name="DeMaso C."/>
            <person name="Dhargay N."/>
            <person name="Dooley K."/>
            <person name="Dooley E."/>
            <person name="Doricent M."/>
            <person name="Dorje P."/>
            <person name="Dorjee K."/>
            <person name="Dupes A."/>
            <person name="Elong R."/>
            <person name="Falk J."/>
            <person name="Farina A."/>
            <person name="Faro S."/>
            <person name="Ferguson D."/>
            <person name="Fisher S."/>
            <person name="Foley C.D."/>
            <person name="Franke A."/>
            <person name="Friedrich D."/>
            <person name="Gadbois L."/>
            <person name="Gearin G."/>
            <person name="Gearin C.R."/>
            <person name="Giannoukos G."/>
            <person name="Goode T."/>
            <person name="Graham J."/>
            <person name="Grandbois E."/>
            <person name="Grewal S."/>
            <person name="Gyaltsen K."/>
            <person name="Hafez N."/>
            <person name="Hagos B."/>
            <person name="Hall J."/>
            <person name="Henson C."/>
            <person name="Hollinger A."/>
            <person name="Honan T."/>
            <person name="Huard M.D."/>
            <person name="Hughes L."/>
            <person name="Hurhula B."/>
            <person name="Husby M.E."/>
            <person name="Kamat A."/>
            <person name="Kanga B."/>
            <person name="Kashin S."/>
            <person name="Khazanovich D."/>
            <person name="Kisner P."/>
            <person name="Lance K."/>
            <person name="Lara M."/>
            <person name="Lee W."/>
            <person name="Lennon N."/>
            <person name="Letendre F."/>
            <person name="LeVine R."/>
            <person name="Lipovsky A."/>
            <person name="Liu X."/>
            <person name="Liu J."/>
            <person name="Liu S."/>
            <person name="Lokyitsang T."/>
            <person name="Lokyitsang Y."/>
            <person name="Lubonja R."/>
            <person name="Lui A."/>
            <person name="MacDonald P."/>
            <person name="Magnisalis V."/>
            <person name="Maru K."/>
            <person name="Matthews C."/>
            <person name="McCusker W."/>
            <person name="McDonough S."/>
            <person name="Mehta T."/>
            <person name="Meldrim J."/>
            <person name="Meneus L."/>
            <person name="Mihai O."/>
            <person name="Mihalev A."/>
            <person name="Mihova T."/>
            <person name="Mittelman R."/>
            <person name="Mlenga V."/>
            <person name="Montmayeur A."/>
            <person name="Mulrain L."/>
            <person name="Navidi A."/>
            <person name="Naylor J."/>
            <person name="Negash T."/>
            <person name="Nguyen T."/>
            <person name="Nguyen N."/>
            <person name="Nicol R."/>
            <person name="Norbu C."/>
            <person name="Norbu N."/>
            <person name="Novod N."/>
            <person name="O'Neill B."/>
            <person name="Osman S."/>
            <person name="Markiewicz E."/>
            <person name="Oyono O.L."/>
            <person name="Patti C."/>
            <person name="Phunkhang P."/>
            <person name="Pierre F."/>
            <person name="Priest M."/>
            <person name="Raghuraman S."/>
            <person name="Rege F."/>
            <person name="Reyes R."/>
            <person name="Rise C."/>
            <person name="Rogov P."/>
            <person name="Ross K."/>
            <person name="Ryan E."/>
            <person name="Settipalli S."/>
            <person name="Shea T."/>
            <person name="Sherpa N."/>
            <person name="Shi L."/>
            <person name="Shih D."/>
            <person name="Sparrow T."/>
            <person name="Spaulding J."/>
            <person name="Stalker J."/>
            <person name="Stange-Thomann N."/>
            <person name="Stavropoulos S."/>
            <person name="Stone C."/>
            <person name="Strader C."/>
            <person name="Tesfaye S."/>
            <person name="Thomson T."/>
            <person name="Thoulutsang Y."/>
            <person name="Thoulutsang D."/>
            <person name="Topham K."/>
            <person name="Topping I."/>
            <person name="Tsamla T."/>
            <person name="Vassiliev H."/>
            <person name="Vo A."/>
            <person name="Wangchuk T."/>
            <person name="Wangdi T."/>
            <person name="Weiand M."/>
            <person name="Wilkinson J."/>
            <person name="Wilson A."/>
            <person name="Yadav S."/>
            <person name="Young G."/>
            <person name="Yu Q."/>
            <person name="Zembek L."/>
            <person name="Zhong D."/>
            <person name="Zimmer A."/>
            <person name="Zwirko Z."/>
            <person name="Jaffe D.B."/>
            <person name="Alvarez P."/>
            <person name="Brockman W."/>
            <person name="Butler J."/>
            <person name="Chin C."/>
            <person name="Gnerre S."/>
            <person name="Grabherr M."/>
            <person name="Kleber M."/>
            <person name="Mauceli E."/>
            <person name="MacCallum I."/>
        </authorList>
    </citation>
    <scope>NUCLEOTIDE SEQUENCE [LARGE SCALE GENOMIC DNA]</scope>
    <source>
        <strain evidence="2">white501</strain>
    </source>
</reference>
<proteinExistence type="predicted"/>
<evidence type="ECO:0000313" key="2">
    <source>
        <dbReference type="Proteomes" id="UP000000304"/>
    </source>
</evidence>
<organism evidence="1 2">
    <name type="scientific">Drosophila simulans</name>
    <name type="common">Fruit fly</name>
    <dbReference type="NCBI Taxonomy" id="7240"/>
    <lineage>
        <taxon>Eukaryota</taxon>
        <taxon>Metazoa</taxon>
        <taxon>Ecdysozoa</taxon>
        <taxon>Arthropoda</taxon>
        <taxon>Hexapoda</taxon>
        <taxon>Insecta</taxon>
        <taxon>Pterygota</taxon>
        <taxon>Neoptera</taxon>
        <taxon>Endopterygota</taxon>
        <taxon>Diptera</taxon>
        <taxon>Brachycera</taxon>
        <taxon>Muscomorpha</taxon>
        <taxon>Ephydroidea</taxon>
        <taxon>Drosophilidae</taxon>
        <taxon>Drosophila</taxon>
        <taxon>Sophophora</taxon>
    </lineage>
</organism>
<sequence length="137" mass="15721">MCNFIAKPQTLRIRNANGCPVGIQSFCVWAKRFCPPLSLRRSPFHKVLSSLAFRFNLSFSVSFYTESQCSCSDTKSFSREKGERLGERTCPELGLSQSRVCSRFTSFLWLWQHISAFELRLAFSLDCSVDWANSRLT</sequence>
<gene>
    <name evidence="1" type="primary">Dsim\GD21882</name>
    <name evidence="1" type="ORF">Dsim_GD21882</name>
</gene>